<dbReference type="InterPro" id="IPR011006">
    <property type="entry name" value="CheY-like_superfamily"/>
</dbReference>
<keyword evidence="1" id="KW-0597">Phosphoprotein</keyword>
<name>A0A4Y9QQG9_9BACT</name>
<dbReference type="Pfam" id="PF00072">
    <property type="entry name" value="Response_reg"/>
    <property type="match status" value="1"/>
</dbReference>
<dbReference type="PANTHER" id="PTHR37299:SF1">
    <property type="entry name" value="STAGE 0 SPORULATION PROTEIN A HOMOLOG"/>
    <property type="match status" value="1"/>
</dbReference>
<dbReference type="AlphaFoldDB" id="A0A4Y9QQG9"/>
<accession>A0A4Y9QQG9</accession>
<evidence type="ECO:0000259" key="2">
    <source>
        <dbReference type="PROSITE" id="PS50110"/>
    </source>
</evidence>
<dbReference type="InterPro" id="IPR001789">
    <property type="entry name" value="Sig_transdc_resp-reg_receiver"/>
</dbReference>
<comment type="caution">
    <text evidence="4">The sequence shown here is derived from an EMBL/GenBank/DDBJ whole genome shotgun (WGS) entry which is preliminary data.</text>
</comment>
<keyword evidence="5" id="KW-1185">Reference proteome</keyword>
<dbReference type="RefSeq" id="WP_135075102.1">
    <property type="nucleotide sequence ID" value="NZ_SPSB01000004.1"/>
</dbReference>
<dbReference type="Proteomes" id="UP000297647">
    <property type="component" value="Unassembled WGS sequence"/>
</dbReference>
<organism evidence="4 5">
    <name type="scientific">Algoriphagus kandeliae</name>
    <dbReference type="NCBI Taxonomy" id="2562278"/>
    <lineage>
        <taxon>Bacteria</taxon>
        <taxon>Pseudomonadati</taxon>
        <taxon>Bacteroidota</taxon>
        <taxon>Cytophagia</taxon>
        <taxon>Cytophagales</taxon>
        <taxon>Cyclobacteriaceae</taxon>
        <taxon>Algoriphagus</taxon>
    </lineage>
</organism>
<dbReference type="GO" id="GO:0003677">
    <property type="term" value="F:DNA binding"/>
    <property type="evidence" value="ECO:0007669"/>
    <property type="project" value="InterPro"/>
</dbReference>
<evidence type="ECO:0000259" key="3">
    <source>
        <dbReference type="PROSITE" id="PS50930"/>
    </source>
</evidence>
<evidence type="ECO:0000313" key="5">
    <source>
        <dbReference type="Proteomes" id="UP000297647"/>
    </source>
</evidence>
<evidence type="ECO:0000313" key="4">
    <source>
        <dbReference type="EMBL" id="TFV93266.1"/>
    </source>
</evidence>
<evidence type="ECO:0000256" key="1">
    <source>
        <dbReference type="PROSITE-ProRule" id="PRU00169"/>
    </source>
</evidence>
<dbReference type="InterPro" id="IPR007492">
    <property type="entry name" value="LytTR_DNA-bd_dom"/>
</dbReference>
<dbReference type="PROSITE" id="PS50110">
    <property type="entry name" value="RESPONSE_REGULATORY"/>
    <property type="match status" value="1"/>
</dbReference>
<protein>
    <submittedName>
        <fullName evidence="4">Response regulator transcription factor</fullName>
    </submittedName>
</protein>
<dbReference type="SMART" id="SM00850">
    <property type="entry name" value="LytTR"/>
    <property type="match status" value="1"/>
</dbReference>
<sequence length="259" mass="29912">MTNTTSIAQKISCAIIDDDPFIRDLLVDKLQQYFPEVQVMAIARNGKEGIEKLQESSPDLVFLDVEMNDMTGFEMLSFLPEITFKTIFITSYRHYAIKAIRFNALDYLLKPFDLEELRNAISRFKNQGNGAGKPERIHQALANLTNSDIKEHILTLNTQDGELKIAIKDILQIQGDRNYSCIHLVKNRREVVSKTLSDLEEILDQEFFFRCHKSHLVNILHIHSIPSTFSIQLSSGLTLPVSRRRKQDFQDWYHKNKTA</sequence>
<dbReference type="CDD" id="cd17536">
    <property type="entry name" value="REC_YesN-like"/>
    <property type="match status" value="1"/>
</dbReference>
<dbReference type="GO" id="GO:0000156">
    <property type="term" value="F:phosphorelay response regulator activity"/>
    <property type="evidence" value="ECO:0007669"/>
    <property type="project" value="InterPro"/>
</dbReference>
<dbReference type="InterPro" id="IPR046947">
    <property type="entry name" value="LytR-like"/>
</dbReference>
<feature type="modified residue" description="4-aspartylphosphate" evidence="1">
    <location>
        <position position="64"/>
    </location>
</feature>
<feature type="domain" description="HTH LytTR-type" evidence="3">
    <location>
        <begin position="154"/>
        <end position="255"/>
    </location>
</feature>
<dbReference type="PROSITE" id="PS50930">
    <property type="entry name" value="HTH_LYTTR"/>
    <property type="match status" value="1"/>
</dbReference>
<dbReference type="Gene3D" id="2.40.50.1020">
    <property type="entry name" value="LytTr DNA-binding domain"/>
    <property type="match status" value="1"/>
</dbReference>
<dbReference type="OrthoDB" id="1646880at2"/>
<dbReference type="SUPFAM" id="SSF52172">
    <property type="entry name" value="CheY-like"/>
    <property type="match status" value="1"/>
</dbReference>
<dbReference type="SMART" id="SM00448">
    <property type="entry name" value="REC"/>
    <property type="match status" value="1"/>
</dbReference>
<gene>
    <name evidence="4" type="ORF">E4S40_13485</name>
</gene>
<dbReference type="EMBL" id="SPSB01000004">
    <property type="protein sequence ID" value="TFV93266.1"/>
    <property type="molecule type" value="Genomic_DNA"/>
</dbReference>
<reference evidence="4 5" key="1">
    <citation type="submission" date="2019-03" db="EMBL/GenBank/DDBJ databases">
        <title>Algoriphagus sp. nov, a new strain isolated from root system soil of mangrove plant Kandelia.</title>
        <authorList>
            <person name="Yin Q."/>
            <person name="Wang K."/>
            <person name="Song Z."/>
        </authorList>
    </citation>
    <scope>NUCLEOTIDE SEQUENCE [LARGE SCALE GENOMIC DNA]</scope>
    <source>
        <strain evidence="4 5">XY-J91</strain>
    </source>
</reference>
<dbReference type="Pfam" id="PF04397">
    <property type="entry name" value="LytTR"/>
    <property type="match status" value="1"/>
</dbReference>
<feature type="domain" description="Response regulatory" evidence="2">
    <location>
        <begin position="12"/>
        <end position="125"/>
    </location>
</feature>
<proteinExistence type="predicted"/>
<dbReference type="PANTHER" id="PTHR37299">
    <property type="entry name" value="TRANSCRIPTIONAL REGULATOR-RELATED"/>
    <property type="match status" value="1"/>
</dbReference>
<dbReference type="Gene3D" id="3.40.50.2300">
    <property type="match status" value="1"/>
</dbReference>